<dbReference type="EMBL" id="AMFJ01000959">
    <property type="protein sequence ID" value="EKE26081.1"/>
    <property type="molecule type" value="Genomic_DNA"/>
</dbReference>
<dbReference type="AlphaFoldDB" id="K2F4R9"/>
<sequence length="44" mass="5106">MIEEFICTWGVAIFIIVQLEMVQLEEDPCVYHKINGLSHSLTVR</sequence>
<accession>K2F4R9</accession>
<evidence type="ECO:0000313" key="1">
    <source>
        <dbReference type="EMBL" id="EKE26081.1"/>
    </source>
</evidence>
<name>K2F4R9_9BACT</name>
<reference evidence="1" key="1">
    <citation type="journal article" date="2012" name="Science">
        <title>Fermentation, hydrogen, and sulfur metabolism in multiple uncultivated bacterial phyla.</title>
        <authorList>
            <person name="Wrighton K.C."/>
            <person name="Thomas B.C."/>
            <person name="Sharon I."/>
            <person name="Miller C.S."/>
            <person name="Castelle C.J."/>
            <person name="VerBerkmoes N.C."/>
            <person name="Wilkins M.J."/>
            <person name="Hettich R.L."/>
            <person name="Lipton M.S."/>
            <person name="Williams K.H."/>
            <person name="Long P.E."/>
            <person name="Banfield J.F."/>
        </authorList>
    </citation>
    <scope>NUCLEOTIDE SEQUENCE [LARGE SCALE GENOMIC DNA]</scope>
</reference>
<protein>
    <submittedName>
        <fullName evidence="1">Uncharacterized protein</fullName>
    </submittedName>
</protein>
<comment type="caution">
    <text evidence="1">The sequence shown here is derived from an EMBL/GenBank/DDBJ whole genome shotgun (WGS) entry which is preliminary data.</text>
</comment>
<organism evidence="1">
    <name type="scientific">uncultured bacterium</name>
    <name type="common">gcode 4</name>
    <dbReference type="NCBI Taxonomy" id="1234023"/>
    <lineage>
        <taxon>Bacteria</taxon>
        <taxon>environmental samples</taxon>
    </lineage>
</organism>
<gene>
    <name evidence="1" type="ORF">ACD_4C00443G0001</name>
</gene>
<proteinExistence type="predicted"/>